<dbReference type="InterPro" id="IPR013761">
    <property type="entry name" value="SAM/pointed_sf"/>
</dbReference>
<evidence type="ECO:0000259" key="3">
    <source>
        <dbReference type="PROSITE" id="PS50105"/>
    </source>
</evidence>
<dbReference type="Pfam" id="PF07647">
    <property type="entry name" value="SAM_2"/>
    <property type="match status" value="1"/>
</dbReference>
<dbReference type="InterPro" id="IPR011993">
    <property type="entry name" value="PH-like_dom_sf"/>
</dbReference>
<evidence type="ECO:0000256" key="1">
    <source>
        <dbReference type="SAM" id="MobiDB-lite"/>
    </source>
</evidence>
<protein>
    <recommendedName>
        <fullName evidence="6">Protein pob1</fullName>
    </recommendedName>
</protein>
<dbReference type="CDD" id="cd09535">
    <property type="entry name" value="SAM_BOI-like_fungal"/>
    <property type="match status" value="1"/>
</dbReference>
<feature type="compositionally biased region" description="Polar residues" evidence="1">
    <location>
        <begin position="84"/>
        <end position="105"/>
    </location>
</feature>
<evidence type="ECO:0000313" key="5">
    <source>
        <dbReference type="Proteomes" id="UP001302602"/>
    </source>
</evidence>
<reference evidence="4" key="2">
    <citation type="submission" date="2023-05" db="EMBL/GenBank/DDBJ databases">
        <authorList>
            <consortium name="Lawrence Berkeley National Laboratory"/>
            <person name="Steindorff A."/>
            <person name="Hensen N."/>
            <person name="Bonometti L."/>
            <person name="Westerberg I."/>
            <person name="Brannstrom I.O."/>
            <person name="Guillou S."/>
            <person name="Cros-Aarteil S."/>
            <person name="Calhoun S."/>
            <person name="Haridas S."/>
            <person name="Kuo A."/>
            <person name="Mondo S."/>
            <person name="Pangilinan J."/>
            <person name="Riley R."/>
            <person name="Labutti K."/>
            <person name="Andreopoulos B."/>
            <person name="Lipzen A."/>
            <person name="Chen C."/>
            <person name="Yanf M."/>
            <person name="Daum C."/>
            <person name="Ng V."/>
            <person name="Clum A."/>
            <person name="Ohm R."/>
            <person name="Martin F."/>
            <person name="Silar P."/>
            <person name="Natvig D."/>
            <person name="Lalanne C."/>
            <person name="Gautier V."/>
            <person name="Ament-Velasquez S.L."/>
            <person name="Kruys A."/>
            <person name="Hutchinson M.I."/>
            <person name="Powell A.J."/>
            <person name="Barry K."/>
            <person name="Miller A.N."/>
            <person name="Grigoriev I.V."/>
            <person name="Debuchy R."/>
            <person name="Gladieux P."/>
            <person name="Thoren M.H."/>
            <person name="Johannesson H."/>
        </authorList>
    </citation>
    <scope>NUCLEOTIDE SEQUENCE</scope>
    <source>
        <strain evidence="4">CBS 731.68</strain>
    </source>
</reference>
<dbReference type="InterPro" id="IPR001849">
    <property type="entry name" value="PH_domain"/>
</dbReference>
<evidence type="ECO:0000313" key="4">
    <source>
        <dbReference type="EMBL" id="KAK4128825.1"/>
    </source>
</evidence>
<name>A0AAN6Z7N9_9PEZI</name>
<accession>A0AAN6Z7N9</accession>
<feature type="compositionally biased region" description="Polar residues" evidence="1">
    <location>
        <begin position="507"/>
        <end position="516"/>
    </location>
</feature>
<dbReference type="SUPFAM" id="SSF47769">
    <property type="entry name" value="SAM/Pointed domain"/>
    <property type="match status" value="1"/>
</dbReference>
<feature type="region of interest" description="Disordered" evidence="1">
    <location>
        <begin position="545"/>
        <end position="620"/>
    </location>
</feature>
<dbReference type="Gene3D" id="2.30.29.30">
    <property type="entry name" value="Pleckstrin-homology domain (PH domain)/Phosphotyrosine-binding domain (PTB)"/>
    <property type="match status" value="1"/>
</dbReference>
<feature type="domain" description="PH" evidence="2">
    <location>
        <begin position="687"/>
        <end position="854"/>
    </location>
</feature>
<evidence type="ECO:0000259" key="2">
    <source>
        <dbReference type="PROSITE" id="PS50003"/>
    </source>
</evidence>
<feature type="compositionally biased region" description="Polar residues" evidence="1">
    <location>
        <begin position="587"/>
        <end position="604"/>
    </location>
</feature>
<dbReference type="SMART" id="SM00233">
    <property type="entry name" value="PH"/>
    <property type="match status" value="1"/>
</dbReference>
<dbReference type="SMART" id="SM00454">
    <property type="entry name" value="SAM"/>
    <property type="match status" value="1"/>
</dbReference>
<dbReference type="AlphaFoldDB" id="A0AAN6Z7N9"/>
<dbReference type="PROSITE" id="PS50105">
    <property type="entry name" value="SAM_DOMAIN"/>
    <property type="match status" value="1"/>
</dbReference>
<evidence type="ECO:0008006" key="6">
    <source>
        <dbReference type="Google" id="ProtNLM"/>
    </source>
</evidence>
<dbReference type="GeneID" id="87832672"/>
<feature type="region of interest" description="Disordered" evidence="1">
    <location>
        <begin position="258"/>
        <end position="300"/>
    </location>
</feature>
<dbReference type="Proteomes" id="UP001302602">
    <property type="component" value="Unassembled WGS sequence"/>
</dbReference>
<feature type="region of interest" description="Disordered" evidence="1">
    <location>
        <begin position="437"/>
        <end position="524"/>
    </location>
</feature>
<feature type="domain" description="SAM" evidence="3">
    <location>
        <begin position="196"/>
        <end position="260"/>
    </location>
</feature>
<gene>
    <name evidence="4" type="ORF">N657DRAFT_676561</name>
</gene>
<comment type="caution">
    <text evidence="4">The sequence shown here is derived from an EMBL/GenBank/DDBJ whole genome shotgun (WGS) entry which is preliminary data.</text>
</comment>
<dbReference type="InterPro" id="IPR001660">
    <property type="entry name" value="SAM"/>
</dbReference>
<proteinExistence type="predicted"/>
<dbReference type="SUPFAM" id="SSF50729">
    <property type="entry name" value="PH domain-like"/>
    <property type="match status" value="1"/>
</dbReference>
<organism evidence="4 5">
    <name type="scientific">Parathielavia appendiculata</name>
    <dbReference type="NCBI Taxonomy" id="2587402"/>
    <lineage>
        <taxon>Eukaryota</taxon>
        <taxon>Fungi</taxon>
        <taxon>Dikarya</taxon>
        <taxon>Ascomycota</taxon>
        <taxon>Pezizomycotina</taxon>
        <taxon>Sordariomycetes</taxon>
        <taxon>Sordariomycetidae</taxon>
        <taxon>Sordariales</taxon>
        <taxon>Chaetomiaceae</taxon>
        <taxon>Parathielavia</taxon>
    </lineage>
</organism>
<feature type="region of interest" description="Disordered" evidence="1">
    <location>
        <begin position="83"/>
        <end position="105"/>
    </location>
</feature>
<dbReference type="PROSITE" id="PS50003">
    <property type="entry name" value="PH_DOMAIN"/>
    <property type="match status" value="1"/>
</dbReference>
<feature type="compositionally biased region" description="Low complexity" evidence="1">
    <location>
        <begin position="486"/>
        <end position="498"/>
    </location>
</feature>
<dbReference type="EMBL" id="MU853223">
    <property type="protein sequence ID" value="KAK4128825.1"/>
    <property type="molecule type" value="Genomic_DNA"/>
</dbReference>
<keyword evidence="5" id="KW-1185">Reference proteome</keyword>
<dbReference type="RefSeq" id="XP_062652596.1">
    <property type="nucleotide sequence ID" value="XM_062795904.1"/>
</dbReference>
<reference evidence="4" key="1">
    <citation type="journal article" date="2023" name="Mol. Phylogenet. Evol.">
        <title>Genome-scale phylogeny and comparative genomics of the fungal order Sordariales.</title>
        <authorList>
            <person name="Hensen N."/>
            <person name="Bonometti L."/>
            <person name="Westerberg I."/>
            <person name="Brannstrom I.O."/>
            <person name="Guillou S."/>
            <person name="Cros-Aarteil S."/>
            <person name="Calhoun S."/>
            <person name="Haridas S."/>
            <person name="Kuo A."/>
            <person name="Mondo S."/>
            <person name="Pangilinan J."/>
            <person name="Riley R."/>
            <person name="LaButti K."/>
            <person name="Andreopoulos B."/>
            <person name="Lipzen A."/>
            <person name="Chen C."/>
            <person name="Yan M."/>
            <person name="Daum C."/>
            <person name="Ng V."/>
            <person name="Clum A."/>
            <person name="Steindorff A."/>
            <person name="Ohm R.A."/>
            <person name="Martin F."/>
            <person name="Silar P."/>
            <person name="Natvig D.O."/>
            <person name="Lalanne C."/>
            <person name="Gautier V."/>
            <person name="Ament-Velasquez S.L."/>
            <person name="Kruys A."/>
            <person name="Hutchinson M.I."/>
            <person name="Powell A.J."/>
            <person name="Barry K."/>
            <person name="Miller A.N."/>
            <person name="Grigoriev I.V."/>
            <person name="Debuchy R."/>
            <person name="Gladieux P."/>
            <person name="Hiltunen Thoren M."/>
            <person name="Johannesson H."/>
        </authorList>
    </citation>
    <scope>NUCLEOTIDE SEQUENCE</scope>
    <source>
        <strain evidence="4">CBS 731.68</strain>
    </source>
</reference>
<sequence>MMETVQYAAMERPYQEMKEKGRARDMFFAASRVKDRPFSVYTEFMESDTEIEHGDDHEDDSDVYSEFGDLEGIEDGECSPRVSIGSSGQPSFTTLSTYDEAQTPSSLRQRPFLFDNDKQQVEGPRGPHLFRSSLSSAHSIELQHALSLSPITPKEPHMMDFHLDNVHRTSLPKKRRDTGPFQFTDVELDTSTLPEWTPEMVAQRMLNAGVELSASERFVENDINGAILITLKFEDLKELGISSFGVRTQIWEEIHRMRDLKKPEPMPETPIEDEPDKKVKKELRRQGSSTGSRRQKPRAKINDIVSPLESVSIVGIEQVLPKPHNCSKGENCAKFKRYQRLMETFKKEHPFISGDRGIIMIAGDPGNPETAEAIVPSDDSFRPVSDAVPSVVASSDIMGPGALPPLQYLQEAALRNIQARDPQENVKQFLDFQRPHLNASSEVPPTPPFEIVPQGNQKTPHAGLKSLPKLAIPSQPVVAPPRREPQSAQARSARPSSQIIPSFRELSPSSDEGTPTPTAPYRFGTPFSMMDVPVTVTDVTQLPPVSRDFSQSVPPDMNYRHNPAPPRSMSRNTIRRPSFPVLPALDENSTLTPITQGPSRSFSQRVGPRPLQPPPRVQYPWTQTERPTMEKAIPPVPGSAPITFTTAATTTGPSSTTSSGSVRTVNINGRLSPISDKPQVDMTGGGAISYQGLMRKRKTKMLRHEWHEHFFTLRGTRLTMHKDAATANNKTLEYIDIDDYAIACSGMASGSKLNAAFKAMHIRRGSGDDAKAKGGDVAAFSFQLIPQDAKGGVKLRKRESGVPGAAGAKDGAAGLFAPPPIEGAVNGTGKAHHFAVKSRDERIDWMRELMLAKAKKQKGEGFEVSVNGNMI</sequence>
<dbReference type="Gene3D" id="1.10.150.50">
    <property type="entry name" value="Transcription Factor, Ets-1"/>
    <property type="match status" value="1"/>
</dbReference>